<organism evidence="4 5">
    <name type="scientific">Chondrus crispus</name>
    <name type="common">Carrageen Irish moss</name>
    <name type="synonym">Polymorpha crispa</name>
    <dbReference type="NCBI Taxonomy" id="2769"/>
    <lineage>
        <taxon>Eukaryota</taxon>
        <taxon>Rhodophyta</taxon>
        <taxon>Florideophyceae</taxon>
        <taxon>Rhodymeniophycidae</taxon>
        <taxon>Gigartinales</taxon>
        <taxon>Gigartinaceae</taxon>
        <taxon>Chondrus</taxon>
    </lineage>
</organism>
<gene>
    <name evidence="4" type="ORF">CHC_T00000544001</name>
</gene>
<dbReference type="GeneID" id="17325650"/>
<evidence type="ECO:0000256" key="1">
    <source>
        <dbReference type="ARBA" id="ARBA00009269"/>
    </source>
</evidence>
<dbReference type="Gene3D" id="2.40.10.190">
    <property type="entry name" value="translation elongation factor selb, chain A, domain 4"/>
    <property type="match status" value="1"/>
</dbReference>
<keyword evidence="2" id="KW-0689">Ribosomal protein</keyword>
<keyword evidence="3" id="KW-0687">Ribonucleoprotein</keyword>
<dbReference type="InterPro" id="IPR001780">
    <property type="entry name" value="Ribosomal_eL33"/>
</dbReference>
<dbReference type="GO" id="GO:1990904">
    <property type="term" value="C:ribonucleoprotein complex"/>
    <property type="evidence" value="ECO:0007669"/>
    <property type="project" value="UniProtKB-KW"/>
</dbReference>
<dbReference type="KEGG" id="ccp:CHC_T00000544001"/>
<dbReference type="EMBL" id="HG001896">
    <property type="protein sequence ID" value="CDF38061.1"/>
    <property type="molecule type" value="Genomic_DNA"/>
</dbReference>
<dbReference type="GO" id="GO:0006412">
    <property type="term" value="P:translation"/>
    <property type="evidence" value="ECO:0007669"/>
    <property type="project" value="InterPro"/>
</dbReference>
<dbReference type="InterPro" id="IPR038661">
    <property type="entry name" value="Ribosomal_eL33_sf"/>
</dbReference>
<comment type="similarity">
    <text evidence="1">Belongs to the eukaryotic ribosomal protein eL33 family.</text>
</comment>
<keyword evidence="5" id="KW-1185">Reference proteome</keyword>
<evidence type="ECO:0000313" key="5">
    <source>
        <dbReference type="Proteomes" id="UP000012073"/>
    </source>
</evidence>
<dbReference type="OrthoDB" id="888at2759"/>
<sequence>MCKRVAYVYKGLVEKKTPSGASRKYRVMWGRIIAPHGNNGHVRAKFRNQLPPNSIGKGVRVMLYPSAI</sequence>
<proteinExistence type="inferred from homology"/>
<dbReference type="PhylomeDB" id="R7QKR3"/>
<dbReference type="RefSeq" id="XP_005717930.1">
    <property type="nucleotide sequence ID" value="XM_005717873.1"/>
</dbReference>
<evidence type="ECO:0008006" key="6">
    <source>
        <dbReference type="Google" id="ProtNLM"/>
    </source>
</evidence>
<dbReference type="Pfam" id="PF01247">
    <property type="entry name" value="Ribosomal_L35Ae"/>
    <property type="match status" value="1"/>
</dbReference>
<evidence type="ECO:0000256" key="2">
    <source>
        <dbReference type="ARBA" id="ARBA00022980"/>
    </source>
</evidence>
<dbReference type="PANTHER" id="PTHR10902">
    <property type="entry name" value="60S RIBOSOMAL PROTEIN L35A"/>
    <property type="match status" value="1"/>
</dbReference>
<protein>
    <recommendedName>
        <fullName evidence="6">60S ribosomal protein L35a</fullName>
    </recommendedName>
</protein>
<evidence type="ECO:0000256" key="3">
    <source>
        <dbReference type="ARBA" id="ARBA00023274"/>
    </source>
</evidence>
<dbReference type="STRING" id="2769.R7QKR3"/>
<accession>R7QKR3</accession>
<dbReference type="Gramene" id="CDF38061">
    <property type="protein sequence ID" value="CDF38061"/>
    <property type="gene ID" value="CHC_T00000544001"/>
</dbReference>
<dbReference type="AlphaFoldDB" id="R7QKR3"/>
<dbReference type="GO" id="GO:0003735">
    <property type="term" value="F:structural constituent of ribosome"/>
    <property type="evidence" value="ECO:0007669"/>
    <property type="project" value="InterPro"/>
</dbReference>
<evidence type="ECO:0000313" key="4">
    <source>
        <dbReference type="EMBL" id="CDF38061.1"/>
    </source>
</evidence>
<reference evidence="5" key="1">
    <citation type="journal article" date="2013" name="Proc. Natl. Acad. Sci. U.S.A.">
        <title>Genome structure and metabolic features in the red seaweed Chondrus crispus shed light on evolution of the Archaeplastida.</title>
        <authorList>
            <person name="Collen J."/>
            <person name="Porcel B."/>
            <person name="Carre W."/>
            <person name="Ball S.G."/>
            <person name="Chaparro C."/>
            <person name="Tonon T."/>
            <person name="Barbeyron T."/>
            <person name="Michel G."/>
            <person name="Noel B."/>
            <person name="Valentin K."/>
            <person name="Elias M."/>
            <person name="Artiguenave F."/>
            <person name="Arun A."/>
            <person name="Aury J.M."/>
            <person name="Barbosa-Neto J.F."/>
            <person name="Bothwell J.H."/>
            <person name="Bouget F.Y."/>
            <person name="Brillet L."/>
            <person name="Cabello-Hurtado F."/>
            <person name="Capella-Gutierrez S."/>
            <person name="Charrier B."/>
            <person name="Cladiere L."/>
            <person name="Cock J.M."/>
            <person name="Coelho S.M."/>
            <person name="Colleoni C."/>
            <person name="Czjzek M."/>
            <person name="Da Silva C."/>
            <person name="Delage L."/>
            <person name="Denoeud F."/>
            <person name="Deschamps P."/>
            <person name="Dittami S.M."/>
            <person name="Gabaldon T."/>
            <person name="Gachon C.M."/>
            <person name="Groisillier A."/>
            <person name="Herve C."/>
            <person name="Jabbari K."/>
            <person name="Katinka M."/>
            <person name="Kloareg B."/>
            <person name="Kowalczyk N."/>
            <person name="Labadie K."/>
            <person name="Leblanc C."/>
            <person name="Lopez P.J."/>
            <person name="McLachlan D.H."/>
            <person name="Meslet-Cladiere L."/>
            <person name="Moustafa A."/>
            <person name="Nehr Z."/>
            <person name="Nyvall Collen P."/>
            <person name="Panaud O."/>
            <person name="Partensky F."/>
            <person name="Poulain J."/>
            <person name="Rensing S.A."/>
            <person name="Rousvoal S."/>
            <person name="Samson G."/>
            <person name="Symeonidi A."/>
            <person name="Weissenbach J."/>
            <person name="Zambounis A."/>
            <person name="Wincker P."/>
            <person name="Boyen C."/>
        </authorList>
    </citation>
    <scope>NUCLEOTIDE SEQUENCE [LARGE SCALE GENOMIC DNA]</scope>
    <source>
        <strain evidence="5">cv. Stackhouse</strain>
    </source>
</reference>
<dbReference type="Proteomes" id="UP000012073">
    <property type="component" value="Unassembled WGS sequence"/>
</dbReference>
<dbReference type="InterPro" id="IPR009000">
    <property type="entry name" value="Transl_B-barrel_sf"/>
</dbReference>
<dbReference type="GO" id="GO:0005840">
    <property type="term" value="C:ribosome"/>
    <property type="evidence" value="ECO:0007669"/>
    <property type="project" value="UniProtKB-KW"/>
</dbReference>
<name>R7QKR3_CHOCR</name>
<dbReference type="SUPFAM" id="SSF50447">
    <property type="entry name" value="Translation proteins"/>
    <property type="match status" value="1"/>
</dbReference>